<dbReference type="InterPro" id="IPR016181">
    <property type="entry name" value="Acyl_CoA_acyltransferase"/>
</dbReference>
<evidence type="ECO:0000313" key="6">
    <source>
        <dbReference type="Proteomes" id="UP001254832"/>
    </source>
</evidence>
<dbReference type="GO" id="GO:0016747">
    <property type="term" value="F:acyltransferase activity, transferring groups other than amino-acyl groups"/>
    <property type="evidence" value="ECO:0007669"/>
    <property type="project" value="InterPro"/>
</dbReference>
<keyword evidence="2" id="KW-0012">Acyltransferase</keyword>
<dbReference type="EMBL" id="JAVDTR010000008">
    <property type="protein sequence ID" value="MDR6724774.1"/>
    <property type="molecule type" value="Genomic_DNA"/>
</dbReference>
<dbReference type="PANTHER" id="PTHR43792:SF8">
    <property type="entry name" value="[RIBOSOMAL PROTEIN US5]-ALANINE N-ACETYLTRANSFERASE"/>
    <property type="match status" value="1"/>
</dbReference>
<evidence type="ECO:0000259" key="4">
    <source>
        <dbReference type="PROSITE" id="PS51186"/>
    </source>
</evidence>
<dbReference type="Proteomes" id="UP001254832">
    <property type="component" value="Unassembled WGS sequence"/>
</dbReference>
<gene>
    <name evidence="5" type="ORF">J2W91_003242</name>
</gene>
<dbReference type="PROSITE" id="PS51186">
    <property type="entry name" value="GNAT"/>
    <property type="match status" value="1"/>
</dbReference>
<keyword evidence="1" id="KW-0808">Transferase</keyword>
<evidence type="ECO:0000256" key="3">
    <source>
        <dbReference type="ARBA" id="ARBA00038502"/>
    </source>
</evidence>
<dbReference type="CDD" id="cd04301">
    <property type="entry name" value="NAT_SF"/>
    <property type="match status" value="1"/>
</dbReference>
<dbReference type="SUPFAM" id="SSF55729">
    <property type="entry name" value="Acyl-CoA N-acyltransferases (Nat)"/>
    <property type="match status" value="1"/>
</dbReference>
<protein>
    <submittedName>
        <fullName evidence="5">RimJ/RimL family protein N-acetyltransferase</fullName>
    </submittedName>
</protein>
<sequence>MMQLETERLIIREIVESDWEHIHTYTSLPEVTTHTAWGPNTEEDTQDYVKYVIELQQAKPREGYELAICLKQEGTLIGGIGLHVMDTNAELGYVLNPSYQGRGYATEAARAMLELGFNTLKVHRIFAKCRPENSSSEKVMLHIGMEREGLMREHWYYKGKYHDSFLYSILAKS</sequence>
<proteinExistence type="inferred from homology"/>
<dbReference type="Gene3D" id="3.40.630.30">
    <property type="match status" value="1"/>
</dbReference>
<dbReference type="Pfam" id="PF13302">
    <property type="entry name" value="Acetyltransf_3"/>
    <property type="match status" value="1"/>
</dbReference>
<dbReference type="InterPro" id="IPR051531">
    <property type="entry name" value="N-acetyltransferase"/>
</dbReference>
<dbReference type="PANTHER" id="PTHR43792">
    <property type="entry name" value="GNAT FAMILY, PUTATIVE (AFU_ORTHOLOGUE AFUA_3G00765)-RELATED-RELATED"/>
    <property type="match status" value="1"/>
</dbReference>
<organism evidence="5 6">
    <name type="scientific">Paenibacillus amylolyticus</name>
    <dbReference type="NCBI Taxonomy" id="1451"/>
    <lineage>
        <taxon>Bacteria</taxon>
        <taxon>Bacillati</taxon>
        <taxon>Bacillota</taxon>
        <taxon>Bacilli</taxon>
        <taxon>Bacillales</taxon>
        <taxon>Paenibacillaceae</taxon>
        <taxon>Paenibacillus</taxon>
    </lineage>
</organism>
<evidence type="ECO:0000256" key="2">
    <source>
        <dbReference type="ARBA" id="ARBA00023315"/>
    </source>
</evidence>
<evidence type="ECO:0000313" key="5">
    <source>
        <dbReference type="EMBL" id="MDR6724774.1"/>
    </source>
</evidence>
<dbReference type="AlphaFoldDB" id="A0AAP5LRS8"/>
<evidence type="ECO:0000256" key="1">
    <source>
        <dbReference type="ARBA" id="ARBA00022679"/>
    </source>
</evidence>
<comment type="caution">
    <text evidence="5">The sequence shown here is derived from an EMBL/GenBank/DDBJ whole genome shotgun (WGS) entry which is preliminary data.</text>
</comment>
<reference evidence="5" key="1">
    <citation type="submission" date="2023-07" db="EMBL/GenBank/DDBJ databases">
        <title>Sorghum-associated microbial communities from plants grown in Nebraska, USA.</title>
        <authorList>
            <person name="Schachtman D."/>
        </authorList>
    </citation>
    <scope>NUCLEOTIDE SEQUENCE</scope>
    <source>
        <strain evidence="5">BE80</strain>
    </source>
</reference>
<accession>A0AAP5LRS8</accession>
<name>A0AAP5LRS8_PAEAM</name>
<dbReference type="InterPro" id="IPR000182">
    <property type="entry name" value="GNAT_dom"/>
</dbReference>
<feature type="domain" description="N-acetyltransferase" evidence="4">
    <location>
        <begin position="9"/>
        <end position="172"/>
    </location>
</feature>
<comment type="similarity">
    <text evidence="3">Belongs to the acetyltransferase family. RimJ subfamily.</text>
</comment>